<evidence type="ECO:0000313" key="2">
    <source>
        <dbReference type="Proteomes" id="UP000789860"/>
    </source>
</evidence>
<comment type="caution">
    <text evidence="1">The sequence shown here is derived from an EMBL/GenBank/DDBJ whole genome shotgun (WGS) entry which is preliminary data.</text>
</comment>
<proteinExistence type="predicted"/>
<feature type="non-terminal residue" evidence="1">
    <location>
        <position position="1"/>
    </location>
</feature>
<accession>A0ACA9K546</accession>
<evidence type="ECO:0000313" key="1">
    <source>
        <dbReference type="EMBL" id="CAG8453125.1"/>
    </source>
</evidence>
<protein>
    <submittedName>
        <fullName evidence="1">5790_t:CDS:1</fullName>
    </submittedName>
</protein>
<sequence length="176" mass="20776">PFKFFWHNLAKIKHKIIEVNQLEEEINEDRIKHARKVKAPKFQYLKNLEKIDFSEFEKEQSKELNSQYAKNLKMHVDKLYKDHIENLTNFVNSIGNEGHQIQETIEFPFKISLYNNPFSEAQTLFNNLYAEGLIVLNNCLEKTEKKRIEKLSKNKQGIQETLGDVITERIKAQIGP</sequence>
<name>A0ACA9K546_9GLOM</name>
<dbReference type="Proteomes" id="UP000789860">
    <property type="component" value="Unassembled WGS sequence"/>
</dbReference>
<reference evidence="1" key="1">
    <citation type="submission" date="2021-06" db="EMBL/GenBank/DDBJ databases">
        <authorList>
            <person name="Kallberg Y."/>
            <person name="Tangrot J."/>
            <person name="Rosling A."/>
        </authorList>
    </citation>
    <scope>NUCLEOTIDE SEQUENCE</scope>
    <source>
        <strain evidence="1">AU212A</strain>
    </source>
</reference>
<keyword evidence="2" id="KW-1185">Reference proteome</keyword>
<dbReference type="EMBL" id="CAJVPM010000846">
    <property type="protein sequence ID" value="CAG8453125.1"/>
    <property type="molecule type" value="Genomic_DNA"/>
</dbReference>
<gene>
    <name evidence="1" type="ORF">SCALOS_LOCUS1277</name>
</gene>
<organism evidence="1 2">
    <name type="scientific">Scutellospora calospora</name>
    <dbReference type="NCBI Taxonomy" id="85575"/>
    <lineage>
        <taxon>Eukaryota</taxon>
        <taxon>Fungi</taxon>
        <taxon>Fungi incertae sedis</taxon>
        <taxon>Mucoromycota</taxon>
        <taxon>Glomeromycotina</taxon>
        <taxon>Glomeromycetes</taxon>
        <taxon>Diversisporales</taxon>
        <taxon>Gigasporaceae</taxon>
        <taxon>Scutellospora</taxon>
    </lineage>
</organism>